<gene>
    <name evidence="1" type="ORF">SAMN05216352_1288</name>
</gene>
<organism evidence="1 2">
    <name type="scientific">Alteribacillus bidgolensis</name>
    <dbReference type="NCBI Taxonomy" id="930129"/>
    <lineage>
        <taxon>Bacteria</taxon>
        <taxon>Bacillati</taxon>
        <taxon>Bacillota</taxon>
        <taxon>Bacilli</taxon>
        <taxon>Bacillales</taxon>
        <taxon>Bacillaceae</taxon>
        <taxon>Alteribacillus</taxon>
    </lineage>
</organism>
<evidence type="ECO:0008006" key="3">
    <source>
        <dbReference type="Google" id="ProtNLM"/>
    </source>
</evidence>
<evidence type="ECO:0000313" key="1">
    <source>
        <dbReference type="EMBL" id="SDJ16893.1"/>
    </source>
</evidence>
<name>A0A1G8RJ44_9BACI</name>
<accession>A0A1G8RJ44</accession>
<proteinExistence type="predicted"/>
<evidence type="ECO:0000313" key="2">
    <source>
        <dbReference type="Proteomes" id="UP000199017"/>
    </source>
</evidence>
<reference evidence="1 2" key="1">
    <citation type="submission" date="2016-10" db="EMBL/GenBank/DDBJ databases">
        <authorList>
            <person name="de Groot N.N."/>
        </authorList>
    </citation>
    <scope>NUCLEOTIDE SEQUENCE [LARGE SCALE GENOMIC DNA]</scope>
    <source>
        <strain evidence="2">P4B,CCM 7963,CECT 7998,DSM 25260,IBRC-M 10614,KCTC 13821</strain>
    </source>
</reference>
<dbReference type="EMBL" id="FNDU01000028">
    <property type="protein sequence ID" value="SDJ16893.1"/>
    <property type="molecule type" value="Genomic_DNA"/>
</dbReference>
<sequence>MPNDEGIATKASQGYRVMKRTGKYQVLVLLNTQPTTNELDPVVKLEKLAKLKDLGILTEEELQIQKQKLLHS</sequence>
<protein>
    <recommendedName>
        <fullName evidence="3">Short C-terminal domain-containing protein</fullName>
    </recommendedName>
</protein>
<dbReference type="RefSeq" id="WP_091588286.1">
    <property type="nucleotide sequence ID" value="NZ_FNDU01000028.1"/>
</dbReference>
<dbReference type="Proteomes" id="UP000199017">
    <property type="component" value="Unassembled WGS sequence"/>
</dbReference>
<keyword evidence="2" id="KW-1185">Reference proteome</keyword>
<dbReference type="AlphaFoldDB" id="A0A1G8RJ44"/>